<reference evidence="1 2" key="1">
    <citation type="journal article" date="2018" name="Nat. Biotechnol.">
        <title>A standardized bacterial taxonomy based on genome phylogeny substantially revises the tree of life.</title>
        <authorList>
            <person name="Parks D.H."/>
            <person name="Chuvochina M."/>
            <person name="Waite D.W."/>
            <person name="Rinke C."/>
            <person name="Skarshewski A."/>
            <person name="Chaumeil P.A."/>
            <person name="Hugenholtz P."/>
        </authorList>
    </citation>
    <scope>NUCLEOTIDE SEQUENCE [LARGE SCALE GENOMIC DNA]</scope>
    <source>
        <strain evidence="1">UBA10227</strain>
    </source>
</reference>
<dbReference type="Proteomes" id="UP000263268">
    <property type="component" value="Unassembled WGS sequence"/>
</dbReference>
<comment type="caution">
    <text evidence="1">The sequence shown here is derived from an EMBL/GenBank/DDBJ whole genome shotgun (WGS) entry which is preliminary data.</text>
</comment>
<dbReference type="AlphaFoldDB" id="A0A3C0F2Y4"/>
<organism evidence="1 2">
    <name type="scientific">Xanthomarina gelatinilytica</name>
    <dbReference type="NCBI Taxonomy" id="1137281"/>
    <lineage>
        <taxon>Bacteria</taxon>
        <taxon>Pseudomonadati</taxon>
        <taxon>Bacteroidota</taxon>
        <taxon>Flavobacteriia</taxon>
        <taxon>Flavobacteriales</taxon>
        <taxon>Flavobacteriaceae</taxon>
        <taxon>Xanthomarina</taxon>
    </lineage>
</organism>
<dbReference type="EMBL" id="DPRK01000097">
    <property type="protein sequence ID" value="HCY81117.1"/>
    <property type="molecule type" value="Genomic_DNA"/>
</dbReference>
<protein>
    <submittedName>
        <fullName evidence="1">Adenylosuccinate synthetase</fullName>
    </submittedName>
</protein>
<gene>
    <name evidence="1" type="ORF">DHV22_05650</name>
</gene>
<name>A0A3C0F2Y4_9FLAO</name>
<proteinExistence type="predicted"/>
<sequence length="53" mass="6170">MVLIKLTIISQISSYSPKSGDIGTIDQTRLFYLVPFIILPNIIIILYFIWRNQ</sequence>
<evidence type="ECO:0000313" key="1">
    <source>
        <dbReference type="EMBL" id="HCY81117.1"/>
    </source>
</evidence>
<evidence type="ECO:0000313" key="2">
    <source>
        <dbReference type="Proteomes" id="UP000263268"/>
    </source>
</evidence>
<accession>A0A3C0F2Y4</accession>